<dbReference type="CDD" id="cd03801">
    <property type="entry name" value="GT4_PimA-like"/>
    <property type="match status" value="1"/>
</dbReference>
<evidence type="ECO:0000259" key="1">
    <source>
        <dbReference type="Pfam" id="PF00534"/>
    </source>
</evidence>
<dbReference type="SUPFAM" id="SSF53756">
    <property type="entry name" value="UDP-Glycosyltransferase/glycogen phosphorylase"/>
    <property type="match status" value="1"/>
</dbReference>
<dbReference type="AlphaFoldDB" id="A0A151AD92"/>
<dbReference type="InterPro" id="IPR050194">
    <property type="entry name" value="Glycosyltransferase_grp1"/>
</dbReference>
<dbReference type="OrthoDB" id="131038at2157"/>
<feature type="domain" description="Glycosyl transferase family 1" evidence="1">
    <location>
        <begin position="179"/>
        <end position="328"/>
    </location>
</feature>
<evidence type="ECO:0000313" key="3">
    <source>
        <dbReference type="Proteomes" id="UP000075321"/>
    </source>
</evidence>
<sequence length="354" mass="39084">MTDDLSVLVLANHSDAGRFERHYGPLADVTGETKLLCLNDGANVENAETVVVPTFGHHVLGLLALSIRALYEGHRGEYDAVVSVSLFPYGCLALALKALYGYPAHLGIIGIDLDHHAEAWYGAFPRRLLHRFDTLSVPGPTHVEKLLELGHTRNRVCILTNAVDIETYAPADGEPTYDYVWVGRFSPEKDPLLFVRALAVLARDGEEFRAAMLGSGRLEGELRERIEADGLAEAIDLPGWVESPIEYYHRSRVFVSTSRRDALPLTLIEAMSSGLACIAPPVGSIPDVVEDGHNAVLLAERDPETIAATLRELRANPNRTDRLGKRATAVRSEFSYANAREDWRRILDVLVERC</sequence>
<dbReference type="Gene3D" id="3.40.50.2000">
    <property type="entry name" value="Glycogen Phosphorylase B"/>
    <property type="match status" value="2"/>
</dbReference>
<dbReference type="InterPro" id="IPR001296">
    <property type="entry name" value="Glyco_trans_1"/>
</dbReference>
<comment type="caution">
    <text evidence="2">The sequence shown here is derived from an EMBL/GenBank/DDBJ whole genome shotgun (WGS) entry which is preliminary data.</text>
</comment>
<dbReference type="Proteomes" id="UP000075321">
    <property type="component" value="Unassembled WGS sequence"/>
</dbReference>
<keyword evidence="3" id="KW-1185">Reference proteome</keyword>
<dbReference type="PATRIC" id="fig|1008153.3.peg.2299"/>
<accession>A0A151AD92</accession>
<dbReference type="PANTHER" id="PTHR45947:SF3">
    <property type="entry name" value="SULFOQUINOVOSYL TRANSFERASE SQD2"/>
    <property type="match status" value="1"/>
</dbReference>
<dbReference type="RefSeq" id="WP_066382500.1">
    <property type="nucleotide sequence ID" value="NZ_LTAZ01000005.1"/>
</dbReference>
<dbReference type="EMBL" id="LTAZ01000005">
    <property type="protein sequence ID" value="KYH25583.1"/>
    <property type="molecule type" value="Genomic_DNA"/>
</dbReference>
<name>A0A151AD92_9EURY</name>
<dbReference type="Pfam" id="PF00534">
    <property type="entry name" value="Glycos_transf_1"/>
    <property type="match status" value="1"/>
</dbReference>
<reference evidence="2 3" key="1">
    <citation type="submission" date="2016-02" db="EMBL/GenBank/DDBJ databases">
        <title>Genome sequence of Halalkalicoccus paucihalophilus DSM 24557.</title>
        <authorList>
            <person name="Poehlein A."/>
            <person name="Daniel R."/>
        </authorList>
    </citation>
    <scope>NUCLEOTIDE SEQUENCE [LARGE SCALE GENOMIC DNA]</scope>
    <source>
        <strain evidence="2 3">DSM 24557</strain>
    </source>
</reference>
<protein>
    <submittedName>
        <fullName evidence="2">Glycosyltransferase Gtf1</fullName>
    </submittedName>
</protein>
<evidence type="ECO:0000313" key="2">
    <source>
        <dbReference type="EMBL" id="KYH25583.1"/>
    </source>
</evidence>
<organism evidence="2 3">
    <name type="scientific">Halalkalicoccus paucihalophilus</name>
    <dbReference type="NCBI Taxonomy" id="1008153"/>
    <lineage>
        <taxon>Archaea</taxon>
        <taxon>Methanobacteriati</taxon>
        <taxon>Methanobacteriota</taxon>
        <taxon>Stenosarchaea group</taxon>
        <taxon>Halobacteria</taxon>
        <taxon>Halobacteriales</taxon>
        <taxon>Halococcaceae</taxon>
        <taxon>Halalkalicoccus</taxon>
    </lineage>
</organism>
<dbReference type="GO" id="GO:0016757">
    <property type="term" value="F:glycosyltransferase activity"/>
    <property type="evidence" value="ECO:0007669"/>
    <property type="project" value="InterPro"/>
</dbReference>
<dbReference type="PANTHER" id="PTHR45947">
    <property type="entry name" value="SULFOQUINOVOSYL TRANSFERASE SQD2"/>
    <property type="match status" value="1"/>
</dbReference>
<gene>
    <name evidence="2" type="primary">gtf1_2</name>
    <name evidence="2" type="ORF">HAPAU_22570</name>
</gene>
<proteinExistence type="predicted"/>
<keyword evidence="2" id="KW-0808">Transferase</keyword>